<proteinExistence type="predicted"/>
<protein>
    <submittedName>
        <fullName evidence="1">Uncharacterized protein</fullName>
    </submittedName>
</protein>
<organism evidence="1 2">
    <name type="scientific">Pseudomonas fluorescens (strain SBW25)</name>
    <dbReference type="NCBI Taxonomy" id="216595"/>
    <lineage>
        <taxon>Bacteria</taxon>
        <taxon>Pseudomonadati</taxon>
        <taxon>Pseudomonadota</taxon>
        <taxon>Gammaproteobacteria</taxon>
        <taxon>Pseudomonadales</taxon>
        <taxon>Pseudomonadaceae</taxon>
        <taxon>Pseudomonas</taxon>
    </lineage>
</organism>
<gene>
    <name evidence="1" type="ordered locus">pQBR0358</name>
</gene>
<dbReference type="EMBL" id="AM235768">
    <property type="protein sequence ID" value="CAM96390.1"/>
    <property type="molecule type" value="Genomic_DNA"/>
</dbReference>
<evidence type="ECO:0000313" key="1">
    <source>
        <dbReference type="EMBL" id="CAM96390.1"/>
    </source>
</evidence>
<accession>A4V779</accession>
<geneLocation type="plasmid" evidence="1 2">
    <name>pQBR103</name>
</geneLocation>
<dbReference type="AlphaFoldDB" id="A4V779"/>
<reference evidence="1 2" key="1">
    <citation type="journal article" date="2007" name="ISME J.">
        <title>Sequence-based analysis of pQBR103; a representative of a unique, transfer-proficient mega plasmid resident in the microbial community of sugar beet.</title>
        <authorList>
            <person name="Tett A."/>
            <person name="Spiers A.J."/>
            <person name="Crossman L.C."/>
            <person name="Ager D."/>
            <person name="Ciric L."/>
            <person name="Dow J.M."/>
            <person name="Fry J.C."/>
            <person name="Harris D."/>
            <person name="Lilley A."/>
            <person name="Oliver A."/>
            <person name="Parkhill J."/>
            <person name="Quail M.A."/>
            <person name="Rainey P.B."/>
            <person name="Saunders N.J."/>
            <person name="Seeger K."/>
            <person name="Snyder L.A.S."/>
            <person name="Squares R."/>
            <person name="Thomas C.M."/>
            <person name="Turner S.L."/>
            <person name="Zhang X.-X."/>
            <person name="Field D."/>
            <person name="Bailey M.J."/>
        </authorList>
    </citation>
    <scope>NUCLEOTIDE SEQUENCE [LARGE SCALE GENOMIC DNA]</scope>
    <source>
        <strain evidence="1 2">SBW25</strain>
    </source>
</reference>
<dbReference type="Proteomes" id="UP000002332">
    <property type="component" value="Plasmid pQBR103"/>
</dbReference>
<name>A4V779_PSEFS</name>
<evidence type="ECO:0000313" key="2">
    <source>
        <dbReference type="Proteomes" id="UP000002332"/>
    </source>
</evidence>
<sequence>MRATVGLQRTSRFWHVPSCRMLASYSTEPDMKYPSPPQLQALYESNEELIQNLTQQMVISAQDIQGFNKNILTRLASDFWGMISSNARAEMMSHSHHFVRSCARIGQQDLEKALATPIADLSEGHLVMLRQDLCRRAAEMEADPVIQKAVLVRGSAENADLASLNVQLHAVHCRLAAVGKPESPKTYIWI</sequence>
<keyword evidence="1" id="KW-0614">Plasmid</keyword>